<dbReference type="VEuPathDB" id="FungiDB:LELG_00273"/>
<name>A5DSD7_LODEL</name>
<sequence length="286" mass="33727">MSFKDVFQKFIVNPEKHLDSILFFDDNVVIIKDLFPKSIRHLLVISRHQQVTHKHPLDVFNTDYDDFSGEELFEQIRIYVEKAKDMIVENIQKTMVEPRVELVMEPIVEQNCIDETALQEFRNTFIQAGIHSIPSLSNLHIHVMTKDFHSPRLKNKKHYNSFTTKFFVPFDELDPLYNRLYYKLMTQRKQEKANARRITDKSQESNIDNVGGTLDVDFDLKQPTFILHTRDNTFLQDLIKTTLFKCPLCNKHFGNSMVKLKEHLTVEFEQKYAVFGNIKKLEPNGM</sequence>
<dbReference type="KEGG" id="lel:PVL30_000268"/>
<gene>
    <name evidence="1" type="ORF">LELG_00273</name>
</gene>
<dbReference type="InParanoid" id="A5DSD7"/>
<dbReference type="PANTHER" id="PTHR12486:SF4">
    <property type="entry name" value="APRATAXIN"/>
    <property type="match status" value="1"/>
</dbReference>
<dbReference type="InterPro" id="IPR036265">
    <property type="entry name" value="HIT-like_sf"/>
</dbReference>
<evidence type="ECO:0000313" key="1">
    <source>
        <dbReference type="EMBL" id="EDK42095.1"/>
    </source>
</evidence>
<dbReference type="FunCoup" id="A5DSD7">
    <property type="interactions" value="50"/>
</dbReference>
<dbReference type="GO" id="GO:0003697">
    <property type="term" value="F:single-stranded DNA binding"/>
    <property type="evidence" value="ECO:0007669"/>
    <property type="project" value="TreeGrafter"/>
</dbReference>
<dbReference type="Gene3D" id="3.30.428.10">
    <property type="entry name" value="HIT-like"/>
    <property type="match status" value="1"/>
</dbReference>
<keyword evidence="2" id="KW-1185">Reference proteome</keyword>
<proteinExistence type="predicted"/>
<dbReference type="GO" id="GO:1990165">
    <property type="term" value="F:single-strand break-containing DNA binding"/>
    <property type="evidence" value="ECO:0007669"/>
    <property type="project" value="TreeGrafter"/>
</dbReference>
<evidence type="ECO:0000313" key="2">
    <source>
        <dbReference type="Proteomes" id="UP000001996"/>
    </source>
</evidence>
<dbReference type="OrthoDB" id="3512845at2759"/>
<dbReference type="eggNOG" id="KOG0562">
    <property type="taxonomic scope" value="Eukaryota"/>
</dbReference>
<dbReference type="SUPFAM" id="SSF54197">
    <property type="entry name" value="HIT-like"/>
    <property type="match status" value="1"/>
</dbReference>
<dbReference type="GO" id="GO:0005634">
    <property type="term" value="C:nucleus"/>
    <property type="evidence" value="ECO:0007669"/>
    <property type="project" value="TreeGrafter"/>
</dbReference>
<dbReference type="Pfam" id="PF11969">
    <property type="entry name" value="DcpS_C"/>
    <property type="match status" value="1"/>
</dbReference>
<reference evidence="1 2" key="1">
    <citation type="journal article" date="2009" name="Nature">
        <title>Evolution of pathogenicity and sexual reproduction in eight Candida genomes.</title>
        <authorList>
            <person name="Butler G."/>
            <person name="Rasmussen M.D."/>
            <person name="Lin M.F."/>
            <person name="Santos M.A."/>
            <person name="Sakthikumar S."/>
            <person name="Munro C.A."/>
            <person name="Rheinbay E."/>
            <person name="Grabherr M."/>
            <person name="Forche A."/>
            <person name="Reedy J.L."/>
            <person name="Agrafioti I."/>
            <person name="Arnaud M.B."/>
            <person name="Bates S."/>
            <person name="Brown A.J."/>
            <person name="Brunke S."/>
            <person name="Costanzo M.C."/>
            <person name="Fitzpatrick D.A."/>
            <person name="de Groot P.W."/>
            <person name="Harris D."/>
            <person name="Hoyer L.L."/>
            <person name="Hube B."/>
            <person name="Klis F.M."/>
            <person name="Kodira C."/>
            <person name="Lennard N."/>
            <person name="Logue M.E."/>
            <person name="Martin R."/>
            <person name="Neiman A.M."/>
            <person name="Nikolaou E."/>
            <person name="Quail M.A."/>
            <person name="Quinn J."/>
            <person name="Santos M.C."/>
            <person name="Schmitzberger F.F."/>
            <person name="Sherlock G."/>
            <person name="Shah P."/>
            <person name="Silverstein K.A."/>
            <person name="Skrzypek M.S."/>
            <person name="Soll D."/>
            <person name="Staggs R."/>
            <person name="Stansfield I."/>
            <person name="Stumpf M.P."/>
            <person name="Sudbery P.E."/>
            <person name="Srikantha T."/>
            <person name="Zeng Q."/>
            <person name="Berman J."/>
            <person name="Berriman M."/>
            <person name="Heitman J."/>
            <person name="Gow N.A."/>
            <person name="Lorenz M.C."/>
            <person name="Birren B.W."/>
            <person name="Kellis M."/>
            <person name="Cuomo C.A."/>
        </authorList>
    </citation>
    <scope>NUCLEOTIDE SEQUENCE [LARGE SCALE GENOMIC DNA]</scope>
    <source>
        <strain evidence="2">ATCC 11503 / BCRC 21390 / CBS 2605 / JCM 1781 / NBRC 1676 / NRRL YB-4239</strain>
    </source>
</reference>
<dbReference type="GO" id="GO:0000012">
    <property type="term" value="P:single strand break repair"/>
    <property type="evidence" value="ECO:0007669"/>
    <property type="project" value="TreeGrafter"/>
</dbReference>
<dbReference type="PANTHER" id="PTHR12486">
    <property type="entry name" value="APRATAXIN-RELATED"/>
    <property type="match status" value="1"/>
</dbReference>
<organism evidence="1 2">
    <name type="scientific">Lodderomyces elongisporus (strain ATCC 11503 / CBS 2605 / JCM 1781 / NBRC 1676 / NRRL YB-4239)</name>
    <name type="common">Yeast</name>
    <name type="synonym">Saccharomyces elongisporus</name>
    <dbReference type="NCBI Taxonomy" id="379508"/>
    <lineage>
        <taxon>Eukaryota</taxon>
        <taxon>Fungi</taxon>
        <taxon>Dikarya</taxon>
        <taxon>Ascomycota</taxon>
        <taxon>Saccharomycotina</taxon>
        <taxon>Pichiomycetes</taxon>
        <taxon>Debaryomycetaceae</taxon>
        <taxon>Candida/Lodderomyces clade</taxon>
        <taxon>Lodderomyces</taxon>
    </lineage>
</organism>
<dbReference type="Proteomes" id="UP000001996">
    <property type="component" value="Unassembled WGS sequence"/>
</dbReference>
<dbReference type="AlphaFoldDB" id="A5DSD7"/>
<dbReference type="EMBL" id="CH981524">
    <property type="protein sequence ID" value="EDK42095.1"/>
    <property type="molecule type" value="Genomic_DNA"/>
</dbReference>
<dbReference type="STRING" id="379508.A5DSD7"/>
<dbReference type="HOGENOM" id="CLU_066882_3_1_1"/>
<protein>
    <submittedName>
        <fullName evidence="1">Uncharacterized protein</fullName>
    </submittedName>
</protein>
<dbReference type="GO" id="GO:0030983">
    <property type="term" value="F:mismatched DNA binding"/>
    <property type="evidence" value="ECO:0007669"/>
    <property type="project" value="TreeGrafter"/>
</dbReference>
<dbReference type="GO" id="GO:0033699">
    <property type="term" value="F:DNA 5'-adenosine monophosphate hydrolase activity"/>
    <property type="evidence" value="ECO:0007669"/>
    <property type="project" value="TreeGrafter"/>
</dbReference>
<dbReference type="GeneID" id="5235148"/>
<dbReference type="GO" id="GO:0003725">
    <property type="term" value="F:double-stranded RNA binding"/>
    <property type="evidence" value="ECO:0007669"/>
    <property type="project" value="TreeGrafter"/>
</dbReference>
<accession>A5DSD7</accession>